<proteinExistence type="predicted"/>
<evidence type="ECO:0008006" key="2">
    <source>
        <dbReference type="Google" id="ProtNLM"/>
    </source>
</evidence>
<gene>
    <name evidence="1" type="ORF">SAC06_05885</name>
</gene>
<accession>A0AAU7V698</accession>
<dbReference type="RefSeq" id="WP_350257391.1">
    <property type="nucleotide sequence ID" value="NZ_CP138335.1"/>
</dbReference>
<dbReference type="KEGG" id="sapp:SAC06_05885"/>
<reference evidence="1" key="1">
    <citation type="submission" date="2023-11" db="EMBL/GenBank/DDBJ databases">
        <title>Scrofimicrobium hongkongense sp. nov., isolated from a patient with peritonitis.</title>
        <authorList>
            <person name="Lao H.Y."/>
            <person name="Wong A.Y.P."/>
            <person name="Ng T.L."/>
            <person name="Wong R.Y.L."/>
            <person name="Yau M.C.Y."/>
            <person name="Lam J.Y.W."/>
            <person name="Siu G.K.H."/>
        </authorList>
    </citation>
    <scope>NUCLEOTIDE SEQUENCE</scope>
    <source>
        <strain evidence="1">R131</strain>
    </source>
</reference>
<name>A0AAU7V698_9ACTO</name>
<dbReference type="AlphaFoldDB" id="A0AAU7V698"/>
<protein>
    <recommendedName>
        <fullName evidence="2">LemA family protein</fullName>
    </recommendedName>
</protein>
<organism evidence="1">
    <name type="scientific">Scrofimicrobium appendicitidis</name>
    <dbReference type="NCBI Taxonomy" id="3079930"/>
    <lineage>
        <taxon>Bacteria</taxon>
        <taxon>Bacillati</taxon>
        <taxon>Actinomycetota</taxon>
        <taxon>Actinomycetes</taxon>
        <taxon>Actinomycetales</taxon>
        <taxon>Actinomycetaceae</taxon>
        <taxon>Scrofimicrobium</taxon>
    </lineage>
</organism>
<dbReference type="EMBL" id="CP138335">
    <property type="protein sequence ID" value="XBW07185.1"/>
    <property type="molecule type" value="Genomic_DNA"/>
</dbReference>
<sequence length="172" mass="19253">MWWILLAAVLLALVAYIWTLAVRIDRLHRRVATARGGLELALVKRAACSMQLATSGLLPRRDAEALTEAANGSLAAIEDTWRPPRFLAESALSRALRQVCTPEQSELICSTDLGRALWNELAEARYRLQISRTLYNQDVSLVQELRARRLVRFLHLAGFAPLPSYVDLDDAS</sequence>
<evidence type="ECO:0000313" key="1">
    <source>
        <dbReference type="EMBL" id="XBW07185.1"/>
    </source>
</evidence>